<feature type="binding site" evidence="6">
    <location>
        <position position="130"/>
    </location>
    <ligand>
        <name>Fe cation</name>
        <dbReference type="ChEBI" id="CHEBI:24875"/>
        <note>catalytic</note>
    </ligand>
</feature>
<dbReference type="AlphaFoldDB" id="A0A833JES4"/>
<evidence type="ECO:0000256" key="3">
    <source>
        <dbReference type="ARBA" id="ARBA00022964"/>
    </source>
</evidence>
<comment type="caution">
    <text evidence="8">The sequence shown here is derived from an EMBL/GenBank/DDBJ whole genome shotgun (WGS) entry which is preliminary data.</text>
</comment>
<dbReference type="SUPFAM" id="SSF51182">
    <property type="entry name" value="RmlC-like cupins"/>
    <property type="match status" value="1"/>
</dbReference>
<dbReference type="CDD" id="cd10548">
    <property type="entry name" value="cupin_CDO"/>
    <property type="match status" value="1"/>
</dbReference>
<dbReference type="InterPro" id="IPR014710">
    <property type="entry name" value="RmlC-like_jellyroll"/>
</dbReference>
<gene>
    <name evidence="8" type="ORF">GCL57_05270</name>
</gene>
<evidence type="ECO:0000313" key="9">
    <source>
        <dbReference type="Proteomes" id="UP000442694"/>
    </source>
</evidence>
<feature type="domain" description="Cupin type-1" evidence="7">
    <location>
        <begin position="75"/>
        <end position="159"/>
    </location>
</feature>
<dbReference type="EMBL" id="WFLN01000005">
    <property type="protein sequence ID" value="KAB8032059.1"/>
    <property type="molecule type" value="Genomic_DNA"/>
</dbReference>
<reference evidence="8 9" key="1">
    <citation type="submission" date="2019-10" db="EMBL/GenBank/DDBJ databases">
        <title>New genus of Silvanigrellaceae.</title>
        <authorList>
            <person name="Pitt A."/>
            <person name="Hahn M.W."/>
        </authorList>
    </citation>
    <scope>NUCLEOTIDE SEQUENCE [LARGE SCALE GENOMIC DNA]</scope>
    <source>
        <strain evidence="8 9">33A1-SZDP</strain>
    </source>
</reference>
<keyword evidence="2 6" id="KW-0479">Metal-binding</keyword>
<keyword evidence="5 6" id="KW-0408">Iron</keyword>
<dbReference type="RefSeq" id="WP_152212234.1">
    <property type="nucleotide sequence ID" value="NZ_WFLN01000005.1"/>
</dbReference>
<evidence type="ECO:0000256" key="4">
    <source>
        <dbReference type="ARBA" id="ARBA00023002"/>
    </source>
</evidence>
<dbReference type="GO" id="GO:0008198">
    <property type="term" value="F:ferrous iron binding"/>
    <property type="evidence" value="ECO:0007669"/>
    <property type="project" value="TreeGrafter"/>
</dbReference>
<evidence type="ECO:0000256" key="5">
    <source>
        <dbReference type="ARBA" id="ARBA00023004"/>
    </source>
</evidence>
<keyword evidence="9" id="KW-1185">Reference proteome</keyword>
<dbReference type="Gene3D" id="2.60.120.10">
    <property type="entry name" value="Jelly Rolls"/>
    <property type="match status" value="1"/>
</dbReference>
<name>A0A833JES4_9BACT</name>
<protein>
    <recommendedName>
        <fullName evidence="7">Cupin type-1 domain-containing protein</fullName>
    </recommendedName>
</protein>
<dbReference type="PANTHER" id="PTHR12918">
    <property type="entry name" value="CYSTEINE DIOXYGENASE"/>
    <property type="match status" value="1"/>
</dbReference>
<dbReference type="Pfam" id="PF00190">
    <property type="entry name" value="Cupin_1"/>
    <property type="match status" value="1"/>
</dbReference>
<evidence type="ECO:0000259" key="7">
    <source>
        <dbReference type="Pfam" id="PF00190"/>
    </source>
</evidence>
<sequence length="199" mass="22977">MTPKKITLLVKYLKSLNKSVSWKELEIEIENLSIEIKDILNYLEDPLNLPYGRKLVFKSSLIECLIMTWSIEKACLPHDHGISEGAIYVVNGQGKNSIFNFSNKQSNQRELINTFLNKGDFIYVPKGIIHLMQSLGDDRLVTLHFYSPAIHDMKVFDTKNNRQGIVSDDCGAWWPEVPEKLLREEKIDEKFLNIPNKIL</sequence>
<evidence type="ECO:0000256" key="6">
    <source>
        <dbReference type="PIRSR" id="PIRSR610300-51"/>
    </source>
</evidence>
<evidence type="ECO:0000256" key="1">
    <source>
        <dbReference type="ARBA" id="ARBA00006622"/>
    </source>
</evidence>
<feature type="binding site" evidence="6">
    <location>
        <position position="80"/>
    </location>
    <ligand>
        <name>Fe cation</name>
        <dbReference type="ChEBI" id="CHEBI:24875"/>
        <note>catalytic</note>
    </ligand>
</feature>
<proteinExistence type="inferred from homology"/>
<dbReference type="PANTHER" id="PTHR12918:SF1">
    <property type="entry name" value="CYSTEINE DIOXYGENASE TYPE 1"/>
    <property type="match status" value="1"/>
</dbReference>
<feature type="binding site" evidence="6">
    <location>
        <position position="78"/>
    </location>
    <ligand>
        <name>Fe cation</name>
        <dbReference type="ChEBI" id="CHEBI:24875"/>
        <note>catalytic</note>
    </ligand>
</feature>
<dbReference type="Proteomes" id="UP000442694">
    <property type="component" value="Unassembled WGS sequence"/>
</dbReference>
<keyword evidence="4" id="KW-0560">Oxidoreductase</keyword>
<keyword evidence="3" id="KW-0223">Dioxygenase</keyword>
<dbReference type="GO" id="GO:0016702">
    <property type="term" value="F:oxidoreductase activity, acting on single donors with incorporation of molecular oxygen, incorporation of two atoms of oxygen"/>
    <property type="evidence" value="ECO:0007669"/>
    <property type="project" value="InterPro"/>
</dbReference>
<dbReference type="InterPro" id="IPR010300">
    <property type="entry name" value="CDO_1"/>
</dbReference>
<organism evidence="8 9">
    <name type="scientific">Fluviispira multicolorata</name>
    <dbReference type="NCBI Taxonomy" id="2654512"/>
    <lineage>
        <taxon>Bacteria</taxon>
        <taxon>Pseudomonadati</taxon>
        <taxon>Bdellovibrionota</taxon>
        <taxon>Oligoflexia</taxon>
        <taxon>Silvanigrellales</taxon>
        <taxon>Silvanigrellaceae</taxon>
        <taxon>Fluviispira</taxon>
    </lineage>
</organism>
<evidence type="ECO:0000313" key="8">
    <source>
        <dbReference type="EMBL" id="KAB8032059.1"/>
    </source>
</evidence>
<accession>A0A833JES4</accession>
<comment type="similarity">
    <text evidence="1">Belongs to the cysteine dioxygenase family.</text>
</comment>
<evidence type="ECO:0000256" key="2">
    <source>
        <dbReference type="ARBA" id="ARBA00022723"/>
    </source>
</evidence>
<dbReference type="InterPro" id="IPR006045">
    <property type="entry name" value="Cupin_1"/>
</dbReference>
<dbReference type="InterPro" id="IPR011051">
    <property type="entry name" value="RmlC_Cupin_sf"/>
</dbReference>